<dbReference type="Proteomes" id="UP000279275">
    <property type="component" value="Unassembled WGS sequence"/>
</dbReference>
<gene>
    <name evidence="1" type="ORF">EBN03_10850</name>
</gene>
<reference evidence="1 2" key="1">
    <citation type="submission" date="2018-10" db="EMBL/GenBank/DDBJ databases">
        <title>Isolation from cow dung.</title>
        <authorList>
            <person name="Ling L."/>
        </authorList>
    </citation>
    <scope>NUCLEOTIDE SEQUENCE [LARGE SCALE GENOMIC DNA]</scope>
    <source>
        <strain evidence="1 2">NEAU-LL90</strain>
    </source>
</reference>
<dbReference type="EMBL" id="RFFH01000003">
    <property type="protein sequence ID" value="RMI33593.1"/>
    <property type="molecule type" value="Genomic_DNA"/>
</dbReference>
<dbReference type="AlphaFoldDB" id="A0A3M2LAK0"/>
<keyword evidence="2" id="KW-1185">Reference proteome</keyword>
<evidence type="ECO:0008006" key="3">
    <source>
        <dbReference type="Google" id="ProtNLM"/>
    </source>
</evidence>
<name>A0A3M2LAK0_9NOCA</name>
<accession>A0A3M2LAK0</accession>
<organism evidence="1 2">
    <name type="scientific">Nocardia stercoris</name>
    <dbReference type="NCBI Taxonomy" id="2483361"/>
    <lineage>
        <taxon>Bacteria</taxon>
        <taxon>Bacillati</taxon>
        <taxon>Actinomycetota</taxon>
        <taxon>Actinomycetes</taxon>
        <taxon>Mycobacteriales</taxon>
        <taxon>Nocardiaceae</taxon>
        <taxon>Nocardia</taxon>
    </lineage>
</organism>
<comment type="caution">
    <text evidence="1">The sequence shown here is derived from an EMBL/GenBank/DDBJ whole genome shotgun (WGS) entry which is preliminary data.</text>
</comment>
<proteinExistence type="predicted"/>
<sequence>MWRMGMRLDRRGGHHVFVLVHIATICQVRAPPPGLEVNSAKDFRLTYRRPGQSDPFRFRLRRAVVTEDTLLADAATRVVLRPKLDAVVAVDAAGRVTGIVSAADLTTACDRSALGLPVERRLRQVPPTDRWIA</sequence>
<evidence type="ECO:0000313" key="1">
    <source>
        <dbReference type="EMBL" id="RMI33593.1"/>
    </source>
</evidence>
<evidence type="ECO:0000313" key="2">
    <source>
        <dbReference type="Proteomes" id="UP000279275"/>
    </source>
</evidence>
<protein>
    <recommendedName>
        <fullName evidence="3">CBS domain-containing protein</fullName>
    </recommendedName>
</protein>